<feature type="non-terminal residue" evidence="1">
    <location>
        <position position="1"/>
    </location>
</feature>
<reference evidence="1 2" key="1">
    <citation type="submission" date="2024-05" db="EMBL/GenBank/DDBJ databases">
        <authorList>
            <person name="Wallberg A."/>
        </authorList>
    </citation>
    <scope>NUCLEOTIDE SEQUENCE [LARGE SCALE GENOMIC DNA]</scope>
</reference>
<evidence type="ECO:0000313" key="1">
    <source>
        <dbReference type="EMBL" id="CAL4158689.1"/>
    </source>
</evidence>
<keyword evidence="2" id="KW-1185">Reference proteome</keyword>
<dbReference type="EMBL" id="CAXKWB010042927">
    <property type="protein sequence ID" value="CAL4158689.1"/>
    <property type="molecule type" value="Genomic_DNA"/>
</dbReference>
<accession>A0AAV2S445</accession>
<protein>
    <submittedName>
        <fullName evidence="1">Uncharacterized protein</fullName>
    </submittedName>
</protein>
<evidence type="ECO:0000313" key="2">
    <source>
        <dbReference type="Proteomes" id="UP001497623"/>
    </source>
</evidence>
<organism evidence="1 2">
    <name type="scientific">Meganyctiphanes norvegica</name>
    <name type="common">Northern krill</name>
    <name type="synonym">Thysanopoda norvegica</name>
    <dbReference type="NCBI Taxonomy" id="48144"/>
    <lineage>
        <taxon>Eukaryota</taxon>
        <taxon>Metazoa</taxon>
        <taxon>Ecdysozoa</taxon>
        <taxon>Arthropoda</taxon>
        <taxon>Crustacea</taxon>
        <taxon>Multicrustacea</taxon>
        <taxon>Malacostraca</taxon>
        <taxon>Eumalacostraca</taxon>
        <taxon>Eucarida</taxon>
        <taxon>Euphausiacea</taxon>
        <taxon>Euphausiidae</taxon>
        <taxon>Meganyctiphanes</taxon>
    </lineage>
</organism>
<sequence>LHINISLSPLKFSLSLPPRIFLYYSLLLLSLSEVQNKKKLIPVVEPIKTIVVSFSNVNPLSTSLAHRNSHVKPFVLHCSARSSAMAFAVPFSEAYTRRNLPLRTPPMVVMRLRADCQL</sequence>
<dbReference type="Proteomes" id="UP001497623">
    <property type="component" value="Unassembled WGS sequence"/>
</dbReference>
<feature type="non-terminal residue" evidence="1">
    <location>
        <position position="118"/>
    </location>
</feature>
<dbReference type="AlphaFoldDB" id="A0AAV2S445"/>
<proteinExistence type="predicted"/>
<comment type="caution">
    <text evidence="1">The sequence shown here is derived from an EMBL/GenBank/DDBJ whole genome shotgun (WGS) entry which is preliminary data.</text>
</comment>
<gene>
    <name evidence="1" type="ORF">MNOR_LOCUS32112</name>
</gene>
<name>A0AAV2S445_MEGNR</name>